<keyword evidence="7" id="KW-0067">ATP-binding</keyword>
<evidence type="ECO:0000256" key="4">
    <source>
        <dbReference type="ARBA" id="ARBA00022597"/>
    </source>
</evidence>
<dbReference type="SUPFAM" id="SSF52540">
    <property type="entry name" value="P-loop containing nucleoside triphosphate hydrolases"/>
    <property type="match status" value="2"/>
</dbReference>
<dbReference type="InterPro" id="IPR003439">
    <property type="entry name" value="ABC_transporter-like_ATP-bd"/>
</dbReference>
<evidence type="ECO:0000256" key="1">
    <source>
        <dbReference type="ARBA" id="ARBA00005417"/>
    </source>
</evidence>
<dbReference type="PROSITE" id="PS00211">
    <property type="entry name" value="ABC_TRANSPORTER_1"/>
    <property type="match status" value="1"/>
</dbReference>
<evidence type="ECO:0000256" key="5">
    <source>
        <dbReference type="ARBA" id="ARBA00022737"/>
    </source>
</evidence>
<keyword evidence="4 11" id="KW-0762">Sugar transport</keyword>
<dbReference type="RefSeq" id="WP_307424590.1">
    <property type="nucleotide sequence ID" value="NZ_JAUSVK010000001.1"/>
</dbReference>
<evidence type="ECO:0000256" key="3">
    <source>
        <dbReference type="ARBA" id="ARBA00022475"/>
    </source>
</evidence>
<dbReference type="Gene3D" id="3.40.50.300">
    <property type="entry name" value="P-loop containing nucleotide triphosphate hydrolases"/>
    <property type="match status" value="2"/>
</dbReference>
<evidence type="ECO:0000313" key="12">
    <source>
        <dbReference type="Proteomes" id="UP001237448"/>
    </source>
</evidence>
<reference evidence="11 12" key="1">
    <citation type="submission" date="2023-07" db="EMBL/GenBank/DDBJ databases">
        <title>Genomic Encyclopedia of Type Strains, Phase IV (KMG-IV): sequencing the most valuable type-strain genomes for metagenomic binning, comparative biology and taxonomic classification.</title>
        <authorList>
            <person name="Goeker M."/>
        </authorList>
    </citation>
    <scope>NUCLEOTIDE SEQUENCE [LARGE SCALE GENOMIC DNA]</scope>
    <source>
        <strain evidence="11 12">DSM 5896</strain>
    </source>
</reference>
<dbReference type="PANTHER" id="PTHR43790:SF3">
    <property type="entry name" value="D-ALLOSE IMPORT ATP-BINDING PROTEIN ALSA-RELATED"/>
    <property type="match status" value="1"/>
</dbReference>
<dbReference type="InterPro" id="IPR050107">
    <property type="entry name" value="ABC_carbohydrate_import_ATPase"/>
</dbReference>
<protein>
    <submittedName>
        <fullName evidence="11">ABC-type sugar transport system ATPase subunit</fullName>
    </submittedName>
</protein>
<evidence type="ECO:0000256" key="8">
    <source>
        <dbReference type="ARBA" id="ARBA00022967"/>
    </source>
</evidence>
<proteinExistence type="inferred from homology"/>
<feature type="domain" description="ABC transporter" evidence="10">
    <location>
        <begin position="18"/>
        <end position="256"/>
    </location>
</feature>
<evidence type="ECO:0000256" key="2">
    <source>
        <dbReference type="ARBA" id="ARBA00022448"/>
    </source>
</evidence>
<dbReference type="CDD" id="cd03216">
    <property type="entry name" value="ABC_Carb_Monos_I"/>
    <property type="match status" value="1"/>
</dbReference>
<sequence length="512" mass="54502">MIAIKEVGQGGRRPGPVLAVRECFKAYPGVQALDGVNFEIAAGEVRALLGKNGAGKSTLVKILAGITTPDRGDVLVGGEVARLESPHSARERGIAIVNQELAIVPELSVAENIYLGRWSEASGQRGFVRPAVLEAKAARQLAELGVDLDPRTKAGRISIAHQQIVEIAKALSFRPRLLILDEPTSSLPASEVERLLALVRHLSSRGIAIIYVSHRMDEIPKIAHSVTVLRDGRHIATRPIGEMPTAEVVRLMTGGASTAFAPTPRTASLGEVALRVSNLSDEKLAGITFELRKGEILGLAGLLGSGRTRLLRMIYGLSQPFAGSVEIIGAAMRGASPRRSIACGLGFAPEDRKREGLALGMSVANNLAMSCPARIRRGGFLSRSRENAIAAASIRRLSIKVDDPGRAVHTLSGGNQQKIVLGKWLNAGIGILLLDEPTRGVDIEAKIQIYGLLRELAADGIAVIVASSEMEELFVMCDRLLVMTQGRIAAERAVADTSLEEIMQLAMAGEAP</sequence>
<evidence type="ECO:0000313" key="11">
    <source>
        <dbReference type="EMBL" id="MDQ0391756.1"/>
    </source>
</evidence>
<keyword evidence="9" id="KW-0472">Membrane</keyword>
<dbReference type="CDD" id="cd03215">
    <property type="entry name" value="ABC_Carb_Monos_II"/>
    <property type="match status" value="1"/>
</dbReference>
<evidence type="ECO:0000259" key="10">
    <source>
        <dbReference type="PROSITE" id="PS50893"/>
    </source>
</evidence>
<feature type="domain" description="ABC transporter" evidence="10">
    <location>
        <begin position="264"/>
        <end position="510"/>
    </location>
</feature>
<name>A0ABU0FBE4_9HYPH</name>
<keyword evidence="5" id="KW-0677">Repeat</keyword>
<comment type="caution">
    <text evidence="11">The sequence shown here is derived from an EMBL/GenBank/DDBJ whole genome shotgun (WGS) entry which is preliminary data.</text>
</comment>
<evidence type="ECO:0000256" key="7">
    <source>
        <dbReference type="ARBA" id="ARBA00022840"/>
    </source>
</evidence>
<dbReference type="SMART" id="SM00382">
    <property type="entry name" value="AAA"/>
    <property type="match status" value="2"/>
</dbReference>
<evidence type="ECO:0000256" key="9">
    <source>
        <dbReference type="ARBA" id="ARBA00023136"/>
    </source>
</evidence>
<dbReference type="Proteomes" id="UP001237448">
    <property type="component" value="Unassembled WGS sequence"/>
</dbReference>
<gene>
    <name evidence="11" type="ORF">J3R73_001548</name>
</gene>
<keyword evidence="6" id="KW-0547">Nucleotide-binding</keyword>
<organism evidence="11 12">
    <name type="scientific">Labrys monachus</name>
    <dbReference type="NCBI Taxonomy" id="217067"/>
    <lineage>
        <taxon>Bacteria</taxon>
        <taxon>Pseudomonadati</taxon>
        <taxon>Pseudomonadota</taxon>
        <taxon>Alphaproteobacteria</taxon>
        <taxon>Hyphomicrobiales</taxon>
        <taxon>Xanthobacteraceae</taxon>
        <taxon>Labrys</taxon>
    </lineage>
</organism>
<keyword evidence="8" id="KW-1278">Translocase</keyword>
<keyword evidence="12" id="KW-1185">Reference proteome</keyword>
<dbReference type="InterPro" id="IPR017871">
    <property type="entry name" value="ABC_transporter-like_CS"/>
</dbReference>
<keyword evidence="2" id="KW-0813">Transport</keyword>
<dbReference type="PROSITE" id="PS50893">
    <property type="entry name" value="ABC_TRANSPORTER_2"/>
    <property type="match status" value="2"/>
</dbReference>
<evidence type="ECO:0000256" key="6">
    <source>
        <dbReference type="ARBA" id="ARBA00022741"/>
    </source>
</evidence>
<accession>A0ABU0FBE4</accession>
<dbReference type="EMBL" id="JAUSVK010000001">
    <property type="protein sequence ID" value="MDQ0391756.1"/>
    <property type="molecule type" value="Genomic_DNA"/>
</dbReference>
<dbReference type="InterPro" id="IPR027417">
    <property type="entry name" value="P-loop_NTPase"/>
</dbReference>
<dbReference type="InterPro" id="IPR003593">
    <property type="entry name" value="AAA+_ATPase"/>
</dbReference>
<keyword evidence="3" id="KW-1003">Cell membrane</keyword>
<dbReference type="Pfam" id="PF00005">
    <property type="entry name" value="ABC_tran"/>
    <property type="match status" value="2"/>
</dbReference>
<dbReference type="PANTHER" id="PTHR43790">
    <property type="entry name" value="CARBOHYDRATE TRANSPORT ATP-BINDING PROTEIN MG119-RELATED"/>
    <property type="match status" value="1"/>
</dbReference>
<comment type="similarity">
    <text evidence="1">Belongs to the ABC transporter superfamily.</text>
</comment>